<dbReference type="EMBL" id="CP021983">
    <property type="protein sequence ID" value="ASC71346.1"/>
    <property type="molecule type" value="Genomic_DNA"/>
</dbReference>
<organism evidence="2 3">
    <name type="scientific">Halomicronema hongdechloris C2206</name>
    <dbReference type="NCBI Taxonomy" id="1641165"/>
    <lineage>
        <taxon>Bacteria</taxon>
        <taxon>Bacillati</taxon>
        <taxon>Cyanobacteriota</taxon>
        <taxon>Cyanophyceae</taxon>
        <taxon>Nodosilineales</taxon>
        <taxon>Nodosilineaceae</taxon>
        <taxon>Halomicronema</taxon>
    </lineage>
</organism>
<name>A0A1Z3HM39_9CYAN</name>
<dbReference type="AlphaFoldDB" id="A0A1Z3HM39"/>
<dbReference type="STRING" id="1641165.XM38_21810"/>
<feature type="region of interest" description="Disordered" evidence="1">
    <location>
        <begin position="1"/>
        <end position="26"/>
    </location>
</feature>
<evidence type="ECO:0000313" key="3">
    <source>
        <dbReference type="Proteomes" id="UP000191901"/>
    </source>
</evidence>
<gene>
    <name evidence="2" type="ORF">XM38_022980</name>
</gene>
<protein>
    <submittedName>
        <fullName evidence="2">Uncharacterized protein</fullName>
    </submittedName>
</protein>
<reference evidence="2 3" key="1">
    <citation type="journal article" date="2016" name="Biochim. Biophys. Acta">
        <title>Characterization of red-shifted phycobilisomes isolated from the chlorophyll f-containing cyanobacterium Halomicronema hongdechloris.</title>
        <authorList>
            <person name="Li Y."/>
            <person name="Lin Y."/>
            <person name="Garvey C.J."/>
            <person name="Birch D."/>
            <person name="Corkery R.W."/>
            <person name="Loughlin P.C."/>
            <person name="Scheer H."/>
            <person name="Willows R.D."/>
            <person name="Chen M."/>
        </authorList>
    </citation>
    <scope>NUCLEOTIDE SEQUENCE [LARGE SCALE GENOMIC DNA]</scope>
    <source>
        <strain evidence="2 3">C2206</strain>
    </source>
</reference>
<evidence type="ECO:0000256" key="1">
    <source>
        <dbReference type="SAM" id="MobiDB-lite"/>
    </source>
</evidence>
<proteinExistence type="predicted"/>
<dbReference type="RefSeq" id="WP_080812665.1">
    <property type="nucleotide sequence ID" value="NZ_CP021983.2"/>
</dbReference>
<keyword evidence="3" id="KW-1185">Reference proteome</keyword>
<accession>A0A1Z3HM39</accession>
<evidence type="ECO:0000313" key="2">
    <source>
        <dbReference type="EMBL" id="ASC71346.1"/>
    </source>
</evidence>
<dbReference type="KEGG" id="hhg:XM38_022980"/>
<sequence length="70" mass="7728">MGAGSQAVTDQAIDLRRNPPESVEAWPQRPHDVLTSCDAGQANRDILDHAVLAYAKFTYSYRAKALARLE</sequence>
<dbReference type="OrthoDB" id="3216372at2"/>
<dbReference type="Proteomes" id="UP000191901">
    <property type="component" value="Chromosome"/>
</dbReference>